<protein>
    <recommendedName>
        <fullName evidence="5">3CxxC-type domain-containing protein</fullName>
    </recommendedName>
</protein>
<reference evidence="6 7" key="1">
    <citation type="submission" date="2018-02" db="EMBL/GenBank/DDBJ databases">
        <title>The genomes of Aspergillus section Nigri reveals drivers in fungal speciation.</title>
        <authorList>
            <consortium name="DOE Joint Genome Institute"/>
            <person name="Vesth T.C."/>
            <person name="Nybo J."/>
            <person name="Theobald S."/>
            <person name="Brandl J."/>
            <person name="Frisvad J.C."/>
            <person name="Nielsen K.F."/>
            <person name="Lyhne E.K."/>
            <person name="Kogle M.E."/>
            <person name="Kuo A."/>
            <person name="Riley R."/>
            <person name="Clum A."/>
            <person name="Nolan M."/>
            <person name="Lipzen A."/>
            <person name="Salamov A."/>
            <person name="Henrissat B."/>
            <person name="Wiebenga A."/>
            <person name="De vries R.P."/>
            <person name="Grigoriev I.V."/>
            <person name="Mortensen U.H."/>
            <person name="Andersen M.R."/>
            <person name="Baker S.E."/>
        </authorList>
    </citation>
    <scope>NUCLEOTIDE SEQUENCE [LARGE SCALE GENOMIC DNA]</scope>
    <source>
        <strain evidence="6 7">CBS 115571</strain>
    </source>
</reference>
<evidence type="ECO:0000256" key="4">
    <source>
        <dbReference type="SAM" id="MobiDB-lite"/>
    </source>
</evidence>
<dbReference type="EMBL" id="KZ825102">
    <property type="protein sequence ID" value="PYI24382.1"/>
    <property type="molecule type" value="Genomic_DNA"/>
</dbReference>
<evidence type="ECO:0000256" key="1">
    <source>
        <dbReference type="ARBA" id="ARBA00022723"/>
    </source>
</evidence>
<dbReference type="AlphaFoldDB" id="A0A2V5HP34"/>
<gene>
    <name evidence="6" type="ORF">BO99DRAFT_455269</name>
</gene>
<evidence type="ECO:0000256" key="3">
    <source>
        <dbReference type="ARBA" id="ARBA00022833"/>
    </source>
</evidence>
<evidence type="ECO:0000313" key="7">
    <source>
        <dbReference type="Proteomes" id="UP000249829"/>
    </source>
</evidence>
<organism evidence="6 7">
    <name type="scientific">Aspergillus violaceofuscus (strain CBS 115571)</name>
    <dbReference type="NCBI Taxonomy" id="1450538"/>
    <lineage>
        <taxon>Eukaryota</taxon>
        <taxon>Fungi</taxon>
        <taxon>Dikarya</taxon>
        <taxon>Ascomycota</taxon>
        <taxon>Pezizomycotina</taxon>
        <taxon>Eurotiomycetes</taxon>
        <taxon>Eurotiomycetidae</taxon>
        <taxon>Eurotiales</taxon>
        <taxon>Aspergillaceae</taxon>
        <taxon>Aspergillus</taxon>
    </lineage>
</organism>
<keyword evidence="7" id="KW-1185">Reference proteome</keyword>
<accession>A0A2V5HP34</accession>
<evidence type="ECO:0000313" key="6">
    <source>
        <dbReference type="EMBL" id="PYI24382.1"/>
    </source>
</evidence>
<dbReference type="InterPro" id="IPR027377">
    <property type="entry name" value="ZAR1/RTP1-5-like_Znf-3CxxC"/>
</dbReference>
<feature type="region of interest" description="Disordered" evidence="4">
    <location>
        <begin position="1"/>
        <end position="31"/>
    </location>
</feature>
<feature type="domain" description="3CxxC-type" evidence="5">
    <location>
        <begin position="71"/>
        <end position="170"/>
    </location>
</feature>
<proteinExistence type="predicted"/>
<evidence type="ECO:0000259" key="5">
    <source>
        <dbReference type="SMART" id="SM01328"/>
    </source>
</evidence>
<evidence type="ECO:0000256" key="2">
    <source>
        <dbReference type="ARBA" id="ARBA00022771"/>
    </source>
</evidence>
<sequence length="193" mass="21703">MPPSKQDQPSKKDQSTNKRQPGKKYQAPKQWSTYPALHERVQQLLADAGLAYLTFHAQDTDAGKLKDYDTTIMGRFVCHNRTCEAGGWSSKAVAIRIRMYPDGKYNARIYHQRCRRCNALSRPFLNASSYAERVAYRLKKWHGVQVTPPAYGGAPKAPHDEELCEGCKAGHCFAGKRWRGEDLGELSTAMAAL</sequence>
<name>A0A2V5HP34_ASPV1</name>
<dbReference type="SMART" id="SM01328">
    <property type="entry name" value="zf-3CxxC"/>
    <property type="match status" value="1"/>
</dbReference>
<dbReference type="OMA" id="KWNGVEM"/>
<keyword evidence="3" id="KW-0862">Zinc</keyword>
<dbReference type="Proteomes" id="UP000249829">
    <property type="component" value="Unassembled WGS sequence"/>
</dbReference>
<keyword evidence="1" id="KW-0479">Metal-binding</keyword>
<keyword evidence="2" id="KW-0863">Zinc-finger</keyword>
<dbReference type="Pfam" id="PF13695">
    <property type="entry name" value="Zn_ribbon_3CxxC"/>
    <property type="match status" value="1"/>
</dbReference>
<dbReference type="GO" id="GO:0008270">
    <property type="term" value="F:zinc ion binding"/>
    <property type="evidence" value="ECO:0007669"/>
    <property type="project" value="UniProtKB-KW"/>
</dbReference>